<keyword evidence="4 14" id="KW-0812">Transmembrane</keyword>
<dbReference type="InterPro" id="IPR000595">
    <property type="entry name" value="cNMP-bd_dom"/>
</dbReference>
<feature type="transmembrane region" description="Helical" evidence="14">
    <location>
        <begin position="20"/>
        <end position="37"/>
    </location>
</feature>
<keyword evidence="17" id="KW-1185">Reference proteome</keyword>
<sequence length="789" mass="91255">MVVSVWWGHLKLKVVKLLPLVFPLAFFVLSHFLSDLISTTTPSLFHRYSLSTLEFQLSTPKSAKRPLPPSSLVMNAREPKFVRFEDWKSESSFSIEREDSVTDGNHKRRPSVTAVLKSIGRRLENGSEKMKNLRRASAVHPVSDGQKKLPPRKKILDPQGPILQKWNKIFVITCVMAVSVDPLFFYIPVIREKEKCLDLDGALQITASVLRTFFDLFYILRIIFQFKTGFIAPPSRVFGRGELIDDPVAIVKRYLTSHFIVDILSIIPLPQVIVLAINPNLKTSDPFVAKDLLKYSVLIQYVPRLWRIYPLFKEVTRTSGILTETAWAGAAFNLFLYMLASHIVGANWYMLSIESELRCWRRELKKASLFRQKYMSCTERDPHVLPTLNRTCSLVDPENIKDTNTFNFGIFFDALDSGVVQSTTDFPQKFFYCFWWGLRNLSSLGQNLKTSTYVSEIAFAIFIAIFGLVLFSLLIGNMQKYLQSTTVREEEMRVKRQDAEQWMSHRMLPDNLKERIRRYEQYQWQENRGVEEETLIRNLPKDLRRDIKRHLCLALVKKVPMFEKMDEQLLDAMCDRLKPVLYTEKSHIVREGDPVDEMLFIMRGKVSTMTTNGGRTGFFNALLLQAGDFCGEELLTWALDPNSSSNLPISTRTVETISEVEAFALMADDLKFVASQFRRLHSKQLQHAFRFYSSQWKTWAACFIQAAWRRYWKRKTERSLREAEDQLQDAFANEDGSSLSLGATIYASRFAANALRNLRENSRHNRMQQRLLPLLPPKPAEPDFTAQKH</sequence>
<keyword evidence="10" id="KW-0407">Ion channel</keyword>
<feature type="domain" description="Cyclic nucleotide-binding" evidence="15">
    <location>
        <begin position="561"/>
        <end position="645"/>
    </location>
</feature>
<evidence type="ECO:0000313" key="16">
    <source>
        <dbReference type="EMBL" id="KAK7397426.1"/>
    </source>
</evidence>
<dbReference type="Pfam" id="PF00520">
    <property type="entry name" value="Ion_trans"/>
    <property type="match status" value="1"/>
</dbReference>
<dbReference type="Gene3D" id="1.10.287.70">
    <property type="match status" value="1"/>
</dbReference>
<dbReference type="InterPro" id="IPR014710">
    <property type="entry name" value="RmlC-like_jellyroll"/>
</dbReference>
<keyword evidence="6" id="KW-0406">Ion transport</keyword>
<comment type="subunit">
    <text evidence="12">Interacts (via N-terminus) with DMI1 (via c-terminus). The Nod factor has no effect on this interaction, implying that the complex is maintained after activation.</text>
</comment>
<dbReference type="PANTHER" id="PTHR45651">
    <property type="entry name" value="CYCLIC NUCLEOTIDE-GATED ION CHANNEL 15-RELATED-RELATED"/>
    <property type="match status" value="1"/>
</dbReference>
<name>A0AAN9SJ43_PSOTE</name>
<dbReference type="FunFam" id="2.60.120.10:FF:000024">
    <property type="entry name" value="Cyclic nucleotide-gated ion channel 1"/>
    <property type="match status" value="1"/>
</dbReference>
<keyword evidence="9" id="KW-1071">Ligand-gated ion channel</keyword>
<evidence type="ECO:0000256" key="7">
    <source>
        <dbReference type="ARBA" id="ARBA00023136"/>
    </source>
</evidence>
<dbReference type="Gene3D" id="2.60.120.10">
    <property type="entry name" value="Jelly Rolls"/>
    <property type="match status" value="1"/>
</dbReference>
<evidence type="ECO:0000256" key="11">
    <source>
        <dbReference type="ARBA" id="ARBA00056117"/>
    </source>
</evidence>
<keyword evidence="5 14" id="KW-1133">Transmembrane helix</keyword>
<dbReference type="AlphaFoldDB" id="A0AAN9SJ43"/>
<dbReference type="PROSITE" id="PS50042">
    <property type="entry name" value="CNMP_BINDING_3"/>
    <property type="match status" value="1"/>
</dbReference>
<dbReference type="Gene3D" id="1.10.287.630">
    <property type="entry name" value="Helix hairpin bin"/>
    <property type="match status" value="1"/>
</dbReference>
<evidence type="ECO:0000256" key="1">
    <source>
        <dbReference type="ARBA" id="ARBA00004232"/>
    </source>
</evidence>
<evidence type="ECO:0000256" key="2">
    <source>
        <dbReference type="ARBA" id="ARBA00010486"/>
    </source>
</evidence>
<evidence type="ECO:0000256" key="14">
    <source>
        <dbReference type="SAM" id="Phobius"/>
    </source>
</evidence>
<feature type="region of interest" description="Disordered" evidence="13">
    <location>
        <begin position="766"/>
        <end position="789"/>
    </location>
</feature>
<dbReference type="InterPro" id="IPR018490">
    <property type="entry name" value="cNMP-bd_dom_sf"/>
</dbReference>
<keyword evidence="8" id="KW-0539">Nucleus</keyword>
<organism evidence="16 17">
    <name type="scientific">Psophocarpus tetragonolobus</name>
    <name type="common">Winged bean</name>
    <name type="synonym">Dolichos tetragonolobus</name>
    <dbReference type="NCBI Taxonomy" id="3891"/>
    <lineage>
        <taxon>Eukaryota</taxon>
        <taxon>Viridiplantae</taxon>
        <taxon>Streptophyta</taxon>
        <taxon>Embryophyta</taxon>
        <taxon>Tracheophyta</taxon>
        <taxon>Spermatophyta</taxon>
        <taxon>Magnoliopsida</taxon>
        <taxon>eudicotyledons</taxon>
        <taxon>Gunneridae</taxon>
        <taxon>Pentapetalae</taxon>
        <taxon>rosids</taxon>
        <taxon>fabids</taxon>
        <taxon>Fabales</taxon>
        <taxon>Fabaceae</taxon>
        <taxon>Papilionoideae</taxon>
        <taxon>50 kb inversion clade</taxon>
        <taxon>NPAAA clade</taxon>
        <taxon>indigoferoid/millettioid clade</taxon>
        <taxon>Phaseoleae</taxon>
        <taxon>Psophocarpus</taxon>
    </lineage>
</organism>
<keyword evidence="3" id="KW-0813">Transport</keyword>
<dbReference type="SUPFAM" id="SSF51206">
    <property type="entry name" value="cAMP-binding domain-like"/>
    <property type="match status" value="1"/>
</dbReference>
<feature type="transmembrane region" description="Helical" evidence="14">
    <location>
        <begin position="201"/>
        <end position="220"/>
    </location>
</feature>
<evidence type="ECO:0000256" key="10">
    <source>
        <dbReference type="ARBA" id="ARBA00023303"/>
    </source>
</evidence>
<evidence type="ECO:0000313" key="17">
    <source>
        <dbReference type="Proteomes" id="UP001386955"/>
    </source>
</evidence>
<dbReference type="Proteomes" id="UP001386955">
    <property type="component" value="Unassembled WGS sequence"/>
</dbReference>
<reference evidence="16 17" key="1">
    <citation type="submission" date="2024-01" db="EMBL/GenBank/DDBJ databases">
        <title>The genomes of 5 underutilized Papilionoideae crops provide insights into root nodulation and disease resistanc.</title>
        <authorList>
            <person name="Jiang F."/>
        </authorList>
    </citation>
    <scope>NUCLEOTIDE SEQUENCE [LARGE SCALE GENOMIC DNA]</scope>
    <source>
        <strain evidence="16">DUOXIRENSHENG_FW03</strain>
        <tissue evidence="16">Leaves</tissue>
    </source>
</reference>
<dbReference type="GO" id="GO:0044325">
    <property type="term" value="F:transmembrane transporter binding"/>
    <property type="evidence" value="ECO:0007669"/>
    <property type="project" value="UniProtKB-ARBA"/>
</dbReference>
<dbReference type="PROSITE" id="PS50096">
    <property type="entry name" value="IQ"/>
    <property type="match status" value="1"/>
</dbReference>
<evidence type="ECO:0000256" key="8">
    <source>
        <dbReference type="ARBA" id="ARBA00023242"/>
    </source>
</evidence>
<evidence type="ECO:0000256" key="3">
    <source>
        <dbReference type="ARBA" id="ARBA00022448"/>
    </source>
</evidence>
<accession>A0AAN9SJ43</accession>
<evidence type="ECO:0000256" key="5">
    <source>
        <dbReference type="ARBA" id="ARBA00022989"/>
    </source>
</evidence>
<dbReference type="InterPro" id="IPR005821">
    <property type="entry name" value="Ion_trans_dom"/>
</dbReference>
<comment type="similarity">
    <text evidence="2">Belongs to the cyclic nucleotide-gated cation channel (TC 1.A.1.5) family.</text>
</comment>
<dbReference type="CDD" id="cd00038">
    <property type="entry name" value="CAP_ED"/>
    <property type="match status" value="1"/>
</dbReference>
<evidence type="ECO:0000256" key="9">
    <source>
        <dbReference type="ARBA" id="ARBA00023286"/>
    </source>
</evidence>
<evidence type="ECO:0000256" key="4">
    <source>
        <dbReference type="ARBA" id="ARBA00022692"/>
    </source>
</evidence>
<proteinExistence type="inferred from homology"/>
<evidence type="ECO:0000256" key="6">
    <source>
        <dbReference type="ARBA" id="ARBA00023065"/>
    </source>
</evidence>
<comment type="subcellular location">
    <subcellularLocation>
        <location evidence="1">Nucleus membrane</location>
        <topology evidence="1">Multi-pass membrane protein</topology>
    </subcellularLocation>
</comment>
<feature type="transmembrane region" description="Helical" evidence="14">
    <location>
        <begin position="259"/>
        <end position="277"/>
    </location>
</feature>
<evidence type="ECO:0000256" key="12">
    <source>
        <dbReference type="ARBA" id="ARBA00064416"/>
    </source>
</evidence>
<comment type="function">
    <text evidence="11">Cyclic nucleotide-gated channel involved in the establishment of both rhizobial and mycorrhizal associations. Required for full activation of nuclear-localized Ca(2+) oscillations by Nod and Myc factors. Simultaneous activation of the K(+)-permeable channel DMI1 and the Ca(2+) channel CNGC15 can give rise to sustained Ca(2+) oscillations. May function during fertilization in both female and male gametophytic Ca(2+) signaling.</text>
</comment>
<protein>
    <recommendedName>
        <fullName evidence="15">Cyclic nucleotide-binding domain-containing protein</fullName>
    </recommendedName>
</protein>
<dbReference type="SMART" id="SM00100">
    <property type="entry name" value="cNMP"/>
    <property type="match status" value="1"/>
</dbReference>
<dbReference type="EMBL" id="JAYMYS010000004">
    <property type="protein sequence ID" value="KAK7397426.1"/>
    <property type="molecule type" value="Genomic_DNA"/>
</dbReference>
<dbReference type="PANTHER" id="PTHR45651:SF55">
    <property type="entry name" value="CYCLIC NUCLEOTIDE-GATED ION CHANNEL-LIKE PROTEIN"/>
    <property type="match status" value="1"/>
</dbReference>
<comment type="caution">
    <text evidence="16">The sequence shown here is derived from an EMBL/GenBank/DDBJ whole genome shotgun (WGS) entry which is preliminary data.</text>
</comment>
<feature type="transmembrane region" description="Helical" evidence="14">
    <location>
        <begin position="457"/>
        <end position="476"/>
    </location>
</feature>
<gene>
    <name evidence="16" type="ORF">VNO78_18597</name>
</gene>
<evidence type="ECO:0000256" key="13">
    <source>
        <dbReference type="SAM" id="MobiDB-lite"/>
    </source>
</evidence>
<feature type="transmembrane region" description="Helical" evidence="14">
    <location>
        <begin position="169"/>
        <end position="189"/>
    </location>
</feature>
<dbReference type="GO" id="GO:0031965">
    <property type="term" value="C:nuclear membrane"/>
    <property type="evidence" value="ECO:0007669"/>
    <property type="project" value="UniProtKB-SubCell"/>
</dbReference>
<dbReference type="FunFam" id="1.10.287.630:FF:000003">
    <property type="entry name" value="Cyclic nucleotide-gated ion channel 1"/>
    <property type="match status" value="1"/>
</dbReference>
<dbReference type="GO" id="GO:0005216">
    <property type="term" value="F:monoatomic ion channel activity"/>
    <property type="evidence" value="ECO:0007669"/>
    <property type="project" value="InterPro"/>
</dbReference>
<evidence type="ECO:0000259" key="15">
    <source>
        <dbReference type="PROSITE" id="PS50042"/>
    </source>
</evidence>
<dbReference type="SUPFAM" id="SSF81324">
    <property type="entry name" value="Voltage-gated potassium channels"/>
    <property type="match status" value="1"/>
</dbReference>
<keyword evidence="7 14" id="KW-0472">Membrane</keyword>
<feature type="transmembrane region" description="Helical" evidence="14">
    <location>
        <begin position="326"/>
        <end position="351"/>
    </location>
</feature>